<dbReference type="GO" id="GO:0000105">
    <property type="term" value="P:L-histidine biosynthetic process"/>
    <property type="evidence" value="ECO:0007669"/>
    <property type="project" value="UniProtKB-UniRule"/>
</dbReference>
<dbReference type="UniPathway" id="UPA00031">
    <property type="reaction ID" value="UER00012"/>
</dbReference>
<proteinExistence type="inferred from homology"/>
<evidence type="ECO:0000256" key="6">
    <source>
        <dbReference type="ARBA" id="ARBA00022679"/>
    </source>
</evidence>
<keyword evidence="12" id="KW-1185">Reference proteome</keyword>
<dbReference type="InterPro" id="IPR001917">
    <property type="entry name" value="Aminotrans_II_pyridoxalP_BS"/>
</dbReference>
<gene>
    <name evidence="9" type="primary">hisC</name>
    <name evidence="11" type="ORF">F9B74_02590</name>
</gene>
<dbReference type="InterPro" id="IPR005861">
    <property type="entry name" value="HisP_aminotrans"/>
</dbReference>
<dbReference type="Proteomes" id="UP000477651">
    <property type="component" value="Unassembled WGS sequence"/>
</dbReference>
<dbReference type="PANTHER" id="PTHR43643:SF3">
    <property type="entry name" value="HISTIDINOL-PHOSPHATE AMINOTRANSFERASE"/>
    <property type="match status" value="1"/>
</dbReference>
<comment type="catalytic activity">
    <reaction evidence="8 9">
        <text>L-histidinol phosphate + 2-oxoglutarate = 3-(imidazol-4-yl)-2-oxopropyl phosphate + L-glutamate</text>
        <dbReference type="Rhea" id="RHEA:23744"/>
        <dbReference type="ChEBI" id="CHEBI:16810"/>
        <dbReference type="ChEBI" id="CHEBI:29985"/>
        <dbReference type="ChEBI" id="CHEBI:57766"/>
        <dbReference type="ChEBI" id="CHEBI:57980"/>
        <dbReference type="EC" id="2.6.1.9"/>
    </reaction>
</comment>
<evidence type="ECO:0000313" key="11">
    <source>
        <dbReference type="EMBL" id="NEN75216.1"/>
    </source>
</evidence>
<feature type="modified residue" description="N6-(pyridoxal phosphate)lysine" evidence="9">
    <location>
        <position position="215"/>
    </location>
</feature>
<keyword evidence="5 9" id="KW-0032">Aminotransferase</keyword>
<dbReference type="Pfam" id="PF00155">
    <property type="entry name" value="Aminotran_1_2"/>
    <property type="match status" value="1"/>
</dbReference>
<dbReference type="PROSITE" id="PS00599">
    <property type="entry name" value="AA_TRANSFER_CLASS_2"/>
    <property type="match status" value="1"/>
</dbReference>
<dbReference type="GO" id="GO:0030170">
    <property type="term" value="F:pyridoxal phosphate binding"/>
    <property type="evidence" value="ECO:0007669"/>
    <property type="project" value="InterPro"/>
</dbReference>
<comment type="cofactor">
    <cofactor evidence="1 9">
        <name>pyridoxal 5'-phosphate</name>
        <dbReference type="ChEBI" id="CHEBI:597326"/>
    </cofactor>
</comment>
<dbReference type="InterPro" id="IPR015422">
    <property type="entry name" value="PyrdxlP-dep_Trfase_small"/>
</dbReference>
<organism evidence="11 12">
    <name type="scientific">Pelistega ratti</name>
    <dbReference type="NCBI Taxonomy" id="2652177"/>
    <lineage>
        <taxon>Bacteria</taxon>
        <taxon>Pseudomonadati</taxon>
        <taxon>Pseudomonadota</taxon>
        <taxon>Betaproteobacteria</taxon>
        <taxon>Burkholderiales</taxon>
        <taxon>Alcaligenaceae</taxon>
        <taxon>Pelistega</taxon>
    </lineage>
</organism>
<dbReference type="CDD" id="cd00609">
    <property type="entry name" value="AAT_like"/>
    <property type="match status" value="1"/>
</dbReference>
<evidence type="ECO:0000256" key="8">
    <source>
        <dbReference type="ARBA" id="ARBA00047481"/>
    </source>
</evidence>
<sequence length="361" mass="40145">MSQFWSDIVKELQPYVPGEQPKEGQFIKLNSNESPFPPSPHAVALMEKALHGSLALYPDAEATPVREAVAQYYAIEPQQVFVGNGSDEVLAHIFHGLFCHQGKHILFPSITYSFYPVYAKLYQVAYREVPLAVDYSIDLNPYLQANSEEVSAIIFANPNAPTGIALSLSQIEQLLNAQPNILIVVDEAYVDFGAETAVALIAKYPNLLVTQTLSKSRSLAGIRVGFAFGQASLIEALIRVKNSFNSYPIDRIAQAGAIGAFEDEAYFNQTRQMIIDSRTYLSQAVQQMGFEVLPSSTNFIFMRHSQLEAAQLAFSLREKGILVRHFKQKPIEQFLRVTIGTQKNCEKLVNALCEIVSKGMM</sequence>
<evidence type="ECO:0000313" key="12">
    <source>
        <dbReference type="Proteomes" id="UP000477651"/>
    </source>
</evidence>
<feature type="domain" description="Aminotransferase class I/classII large" evidence="10">
    <location>
        <begin position="26"/>
        <end position="352"/>
    </location>
</feature>
<dbReference type="EC" id="2.6.1.9" evidence="9"/>
<keyword evidence="7 9" id="KW-0663">Pyridoxal phosphate</keyword>
<evidence type="ECO:0000256" key="5">
    <source>
        <dbReference type="ARBA" id="ARBA00022576"/>
    </source>
</evidence>
<dbReference type="Gene3D" id="3.90.1150.10">
    <property type="entry name" value="Aspartate Aminotransferase, domain 1"/>
    <property type="match status" value="1"/>
</dbReference>
<evidence type="ECO:0000256" key="9">
    <source>
        <dbReference type="HAMAP-Rule" id="MF_01023"/>
    </source>
</evidence>
<evidence type="ECO:0000259" key="10">
    <source>
        <dbReference type="Pfam" id="PF00155"/>
    </source>
</evidence>
<dbReference type="Gene3D" id="3.40.640.10">
    <property type="entry name" value="Type I PLP-dependent aspartate aminotransferase-like (Major domain)"/>
    <property type="match status" value="1"/>
</dbReference>
<dbReference type="RefSeq" id="WP_163763928.1">
    <property type="nucleotide sequence ID" value="NZ_JAAGYR010000003.1"/>
</dbReference>
<dbReference type="InterPro" id="IPR004839">
    <property type="entry name" value="Aminotransferase_I/II_large"/>
</dbReference>
<dbReference type="InterPro" id="IPR015421">
    <property type="entry name" value="PyrdxlP-dep_Trfase_major"/>
</dbReference>
<reference evidence="11 12" key="1">
    <citation type="submission" date="2020-02" db="EMBL/GenBank/DDBJ databases">
        <title>Pelistega sp. NLN82 were isolated from wild rodents of the Hainan Island.</title>
        <authorList>
            <person name="Niu N."/>
            <person name="Zhou J."/>
        </authorList>
    </citation>
    <scope>NUCLEOTIDE SEQUENCE [LARGE SCALE GENOMIC DNA]</scope>
    <source>
        <strain evidence="11 12">NLN82</strain>
    </source>
</reference>
<dbReference type="HAMAP" id="MF_01023">
    <property type="entry name" value="HisC_aminotrans_2"/>
    <property type="match status" value="1"/>
</dbReference>
<dbReference type="InterPro" id="IPR050106">
    <property type="entry name" value="HistidinolP_aminotransfase"/>
</dbReference>
<keyword evidence="9" id="KW-0028">Amino-acid biosynthesis</keyword>
<dbReference type="InterPro" id="IPR015424">
    <property type="entry name" value="PyrdxlP-dep_Trfase"/>
</dbReference>
<accession>A0A6L9Y4P9</accession>
<comment type="caution">
    <text evidence="11">The sequence shown here is derived from an EMBL/GenBank/DDBJ whole genome shotgun (WGS) entry which is preliminary data.</text>
</comment>
<dbReference type="SUPFAM" id="SSF53383">
    <property type="entry name" value="PLP-dependent transferases"/>
    <property type="match status" value="1"/>
</dbReference>
<comment type="subunit">
    <text evidence="4 9">Homodimer.</text>
</comment>
<dbReference type="PANTHER" id="PTHR43643">
    <property type="entry name" value="HISTIDINOL-PHOSPHATE AMINOTRANSFERASE 2"/>
    <property type="match status" value="1"/>
</dbReference>
<evidence type="ECO:0000256" key="2">
    <source>
        <dbReference type="ARBA" id="ARBA00005011"/>
    </source>
</evidence>
<evidence type="ECO:0000256" key="1">
    <source>
        <dbReference type="ARBA" id="ARBA00001933"/>
    </source>
</evidence>
<dbReference type="NCBIfam" id="TIGR01141">
    <property type="entry name" value="hisC"/>
    <property type="match status" value="1"/>
</dbReference>
<dbReference type="GO" id="GO:0004400">
    <property type="term" value="F:histidinol-phosphate transaminase activity"/>
    <property type="evidence" value="ECO:0007669"/>
    <property type="project" value="UniProtKB-UniRule"/>
</dbReference>
<evidence type="ECO:0000256" key="4">
    <source>
        <dbReference type="ARBA" id="ARBA00011738"/>
    </source>
</evidence>
<dbReference type="EMBL" id="JAAGYR010000003">
    <property type="protein sequence ID" value="NEN75216.1"/>
    <property type="molecule type" value="Genomic_DNA"/>
</dbReference>
<evidence type="ECO:0000256" key="3">
    <source>
        <dbReference type="ARBA" id="ARBA00007970"/>
    </source>
</evidence>
<protein>
    <recommendedName>
        <fullName evidence="9">Histidinol-phosphate aminotransferase</fullName>
        <ecNumber evidence="9">2.6.1.9</ecNumber>
    </recommendedName>
    <alternativeName>
        <fullName evidence="9">Imidazole acetol-phosphate transaminase</fullName>
    </alternativeName>
</protein>
<keyword evidence="9" id="KW-0368">Histidine biosynthesis</keyword>
<dbReference type="AlphaFoldDB" id="A0A6L9Y4P9"/>
<keyword evidence="6 9" id="KW-0808">Transferase</keyword>
<evidence type="ECO:0000256" key="7">
    <source>
        <dbReference type="ARBA" id="ARBA00022898"/>
    </source>
</evidence>
<name>A0A6L9Y4P9_9BURK</name>
<comment type="pathway">
    <text evidence="2 9">Amino-acid biosynthesis; L-histidine biosynthesis; L-histidine from 5-phospho-alpha-D-ribose 1-diphosphate: step 7/9.</text>
</comment>
<comment type="similarity">
    <text evidence="3 9">Belongs to the class-II pyridoxal-phosphate-dependent aminotransferase family. Histidinol-phosphate aminotransferase subfamily.</text>
</comment>